<name>A0ACC2VMN3_9TREE</name>
<dbReference type="EMBL" id="JASBWS010000076">
    <property type="protein sequence ID" value="KAJ9100340.1"/>
    <property type="molecule type" value="Genomic_DNA"/>
</dbReference>
<keyword evidence="2" id="KW-1185">Reference proteome</keyword>
<reference evidence="1" key="1">
    <citation type="submission" date="2023-04" db="EMBL/GenBank/DDBJ databases">
        <title>Draft Genome sequencing of Naganishia species isolated from polar environments using Oxford Nanopore Technology.</title>
        <authorList>
            <person name="Leo P."/>
            <person name="Venkateswaran K."/>
        </authorList>
    </citation>
    <scope>NUCLEOTIDE SEQUENCE</scope>
    <source>
        <strain evidence="1">MNA-CCFEE 5262</strain>
    </source>
</reference>
<accession>A0ACC2VMN3</accession>
<proteinExistence type="predicted"/>
<dbReference type="Proteomes" id="UP001230649">
    <property type="component" value="Unassembled WGS sequence"/>
</dbReference>
<evidence type="ECO:0000313" key="1">
    <source>
        <dbReference type="EMBL" id="KAJ9100340.1"/>
    </source>
</evidence>
<organism evidence="1 2">
    <name type="scientific">Naganishia adeliensis</name>
    <dbReference type="NCBI Taxonomy" id="92952"/>
    <lineage>
        <taxon>Eukaryota</taxon>
        <taxon>Fungi</taxon>
        <taxon>Dikarya</taxon>
        <taxon>Basidiomycota</taxon>
        <taxon>Agaricomycotina</taxon>
        <taxon>Tremellomycetes</taxon>
        <taxon>Filobasidiales</taxon>
        <taxon>Filobasidiaceae</taxon>
        <taxon>Naganishia</taxon>
    </lineage>
</organism>
<gene>
    <name evidence="1" type="ORF">QFC20_005473</name>
</gene>
<sequence>MEATQGENGIMSSQETDIIESSHNKQDNMQSTQEREQRDPLHINTADLLTRTHSHGPDSPTTMLITTLRDELLTLTDQSTILNAKLLASLDRVATLEDTVYQTTSAQREKDEQIRQLETAKAQWEESMNTGLLVERKVVKDEMQRLVEGLVEEEKRRGSAEEGRARVEREVDDLSATLFEQANTMVAAERMARAQAETRLREAEENLQAAEAAMRDMQHHLQSLPALLPAADVPGRVARRYNTTHVPYVEFIAFVQHLRLHKPRKQDHLALFPPPALSALLTQPFLARAQTEDVDPSLRLETAPDLSWLTRRSVIQAILSGELIIEPVSINTLRAGKEYAGAHPADIGCSMCGKPVAARPKNTDEPLPPPKLATAARNNSTSRFSLKPFFSSPSATPSPTSSPVPSATPRPAPTTLFVFRITSVDPSSESSGRMYPLCASGWCLARLRAVCEWWRFVRVCMVDVIWRGDDAAPTDSKRGSVTNLVSESSTVSLLDSTNSSTPTHVDEAPDLPPRRKSGGWSLGFKTLGGGRGLGFSSKPGSPTSGAQVLTSPGRAREEAGVVEIEGTDSATEIVQLAAEVPETQAESKVEDIVEKTQIEAGGAHQETQDGAQQQESDFAQAETDAQPVSSGASETSENPNGFSTPQTSSAPLSPEQDFSQPAKNSDSVNGDDVEGKSQSAADPDKSQPPIDADNSIDLSSPRASISHDQAAAETVLHPTPTRPARRAVPVPPAGAPAIPERSPARPASLTLSPRPDASATAETMPITPDPSTALPIVTPMPVRPPTLPARTEKRVSIVNEKEDEEEVDSWESKTWKEVVRLKEEMWKARVGVTEDST</sequence>
<comment type="caution">
    <text evidence="1">The sequence shown here is derived from an EMBL/GenBank/DDBJ whole genome shotgun (WGS) entry which is preliminary data.</text>
</comment>
<protein>
    <submittedName>
        <fullName evidence="1">Uncharacterized protein</fullName>
    </submittedName>
</protein>
<evidence type="ECO:0000313" key="2">
    <source>
        <dbReference type="Proteomes" id="UP001230649"/>
    </source>
</evidence>